<dbReference type="InterPro" id="IPR013320">
    <property type="entry name" value="ConA-like_dom_sf"/>
</dbReference>
<protein>
    <recommendedName>
        <fullName evidence="12">Calreticulin</fullName>
    </recommendedName>
</protein>
<dbReference type="GO" id="GO:0006457">
    <property type="term" value="P:protein folding"/>
    <property type="evidence" value="ECO:0007669"/>
    <property type="project" value="InterPro"/>
</dbReference>
<feature type="signal peptide" evidence="15">
    <location>
        <begin position="1"/>
        <end position="26"/>
    </location>
</feature>
<dbReference type="AlphaFoldDB" id="A0A5P1EU33"/>
<evidence type="ECO:0000256" key="4">
    <source>
        <dbReference type="ARBA" id="ARBA00022729"/>
    </source>
</evidence>
<dbReference type="GO" id="GO:0036503">
    <property type="term" value="P:ERAD pathway"/>
    <property type="evidence" value="ECO:0007669"/>
    <property type="project" value="TreeGrafter"/>
</dbReference>
<gene>
    <name evidence="17" type="ORF">A4U43_C05F1510</name>
</gene>
<comment type="similarity">
    <text evidence="2 12 15">Belongs to the calreticulin family.</text>
</comment>
<dbReference type="Gene3D" id="2.10.250.10">
    <property type="entry name" value="Calreticulin/calnexin, P domain"/>
    <property type="match status" value="1"/>
</dbReference>
<feature type="binding site" evidence="13">
    <location>
        <position position="135"/>
    </location>
    <ligand>
        <name>an alpha-D-glucoside</name>
        <dbReference type="ChEBI" id="CHEBI:22390"/>
    </ligand>
</feature>
<dbReference type="InterPro" id="IPR018124">
    <property type="entry name" value="Calret/calnex_CS"/>
</dbReference>
<keyword evidence="6" id="KW-0677">Repeat</keyword>
<evidence type="ECO:0000256" key="6">
    <source>
        <dbReference type="ARBA" id="ARBA00022737"/>
    </source>
</evidence>
<evidence type="ECO:0000256" key="14">
    <source>
        <dbReference type="PIRSR" id="PIRSR002356-3"/>
    </source>
</evidence>
<evidence type="ECO:0000256" key="16">
    <source>
        <dbReference type="SAM" id="MobiDB-lite"/>
    </source>
</evidence>
<evidence type="ECO:0000256" key="7">
    <source>
        <dbReference type="ARBA" id="ARBA00022824"/>
    </source>
</evidence>
<evidence type="ECO:0000256" key="8">
    <source>
        <dbReference type="ARBA" id="ARBA00022833"/>
    </source>
</evidence>
<keyword evidence="5" id="KW-0430">Lectin</keyword>
<feature type="region of interest" description="Disordered" evidence="16">
    <location>
        <begin position="345"/>
        <end position="380"/>
    </location>
</feature>
<dbReference type="SUPFAM" id="SSF63887">
    <property type="entry name" value="P-domain of calnexin/calreticulin"/>
    <property type="match status" value="1"/>
</dbReference>
<sequence length="380" mass="43946">METLRKCPPCFLALAIALSVLSVAMATVFFEERFDDGWEGRWVMSDWKKNEDAAGKWNHTSGNWSGDPNDKGIQTAEDYKYYAISAEFPEFSNEHRTLVFQFSVKHEQKLNCGGGYMKLLSGIIDQKNFGSDTPYSIMFGPDICGETSKKVHAILAHNGKYHNVKKDISWDKDQLTHVYTLIIHPDASYRILIDSEEKESGSLFTDWGILPPKEIRDPEAKKPEDWDDRAYIIDPEHKKPEGYDEIPKEIPDLFAEKPEDWNADEKGEWKPPMIPNPEYKGPWKIKKIRNPDYKGKWEAPMIENPDYEEDPGIYIYPNMRYAAIELWQAEKKAFEKVQKKVAEEEGILASTIDDEHDDEPDDEEPDFSDIMKKEKGHDEL</sequence>
<name>A0A5P1EU33_ASPOF</name>
<dbReference type="Proteomes" id="UP000243459">
    <property type="component" value="Chromosome 5"/>
</dbReference>
<evidence type="ECO:0000256" key="9">
    <source>
        <dbReference type="ARBA" id="ARBA00022837"/>
    </source>
</evidence>
<dbReference type="PROSITE" id="PS00804">
    <property type="entry name" value="CALRETICULIN_2"/>
    <property type="match status" value="1"/>
</dbReference>
<dbReference type="GO" id="GO:0005789">
    <property type="term" value="C:endoplasmic reticulum membrane"/>
    <property type="evidence" value="ECO:0007669"/>
    <property type="project" value="TreeGrafter"/>
</dbReference>
<keyword evidence="9" id="KW-0106">Calcium</keyword>
<dbReference type="InterPro" id="IPR009169">
    <property type="entry name" value="Calreticulin"/>
</dbReference>
<dbReference type="PANTHER" id="PTHR11073">
    <property type="entry name" value="CALRETICULIN AND CALNEXIN"/>
    <property type="match status" value="1"/>
</dbReference>
<keyword evidence="18" id="KW-1185">Reference proteome</keyword>
<feature type="binding site" evidence="13">
    <location>
        <position position="118"/>
    </location>
    <ligand>
        <name>an alpha-D-glucoside</name>
        <dbReference type="ChEBI" id="CHEBI:22390"/>
    </ligand>
</feature>
<dbReference type="FunFam" id="2.60.120.200:FF:000018">
    <property type="entry name" value="Calreticulin 1b"/>
    <property type="match status" value="1"/>
</dbReference>
<dbReference type="FunFam" id="2.10.250.10:FF:000002">
    <property type="entry name" value="Calreticulin"/>
    <property type="match status" value="1"/>
</dbReference>
<dbReference type="GO" id="GO:0005788">
    <property type="term" value="C:endoplasmic reticulum lumen"/>
    <property type="evidence" value="ECO:0007669"/>
    <property type="project" value="UniProtKB-SubCell"/>
</dbReference>
<keyword evidence="7 12" id="KW-0256">Endoplasmic reticulum</keyword>
<keyword evidence="14" id="KW-1015">Disulfide bond</keyword>
<evidence type="ECO:0000256" key="1">
    <source>
        <dbReference type="ARBA" id="ARBA00004319"/>
    </source>
</evidence>
<feature type="binding site" evidence="13">
    <location>
        <position position="142"/>
    </location>
    <ligand>
        <name>an alpha-D-glucoside</name>
        <dbReference type="ChEBI" id="CHEBI:22390"/>
    </ligand>
</feature>
<dbReference type="GO" id="GO:0030246">
    <property type="term" value="F:carbohydrate binding"/>
    <property type="evidence" value="ECO:0007669"/>
    <property type="project" value="UniProtKB-KW"/>
</dbReference>
<proteinExistence type="inferred from homology"/>
<accession>A0A5P1EU33</accession>
<dbReference type="PANTHER" id="PTHR11073:SF2">
    <property type="entry name" value="CALRETICULIN"/>
    <property type="match status" value="1"/>
</dbReference>
<keyword evidence="3" id="KW-0479">Metal-binding</keyword>
<dbReference type="InterPro" id="IPR009033">
    <property type="entry name" value="Calreticulin/calnexin_P_dom_sf"/>
</dbReference>
<evidence type="ECO:0000256" key="15">
    <source>
        <dbReference type="RuleBase" id="RU362126"/>
    </source>
</evidence>
<evidence type="ECO:0000256" key="10">
    <source>
        <dbReference type="ARBA" id="ARBA00023186"/>
    </source>
</evidence>
<feature type="chain" id="PRO_5024489536" description="Calreticulin" evidence="15">
    <location>
        <begin position="27"/>
        <end position="380"/>
    </location>
</feature>
<feature type="binding site" evidence="13">
    <location>
        <position position="325"/>
    </location>
    <ligand>
        <name>an alpha-D-glucoside</name>
        <dbReference type="ChEBI" id="CHEBI:22390"/>
    </ligand>
</feature>
<dbReference type="Gramene" id="ONK67580">
    <property type="protein sequence ID" value="ONK67580"/>
    <property type="gene ID" value="A4U43_C05F1510"/>
</dbReference>
<feature type="compositionally biased region" description="Acidic residues" evidence="16">
    <location>
        <begin position="352"/>
        <end position="367"/>
    </location>
</feature>
<dbReference type="PRINTS" id="PR00626">
    <property type="entry name" value="CALRETICULIN"/>
</dbReference>
<reference evidence="18" key="1">
    <citation type="journal article" date="2017" name="Nat. Commun.">
        <title>The asparagus genome sheds light on the origin and evolution of a young Y chromosome.</title>
        <authorList>
            <person name="Harkess A."/>
            <person name="Zhou J."/>
            <person name="Xu C."/>
            <person name="Bowers J.E."/>
            <person name="Van der Hulst R."/>
            <person name="Ayyampalayam S."/>
            <person name="Mercati F."/>
            <person name="Riccardi P."/>
            <person name="McKain M.R."/>
            <person name="Kakrana A."/>
            <person name="Tang H."/>
            <person name="Ray J."/>
            <person name="Groenendijk J."/>
            <person name="Arikit S."/>
            <person name="Mathioni S.M."/>
            <person name="Nakano M."/>
            <person name="Shan H."/>
            <person name="Telgmann-Rauber A."/>
            <person name="Kanno A."/>
            <person name="Yue Z."/>
            <person name="Chen H."/>
            <person name="Li W."/>
            <person name="Chen Y."/>
            <person name="Xu X."/>
            <person name="Zhang Y."/>
            <person name="Luo S."/>
            <person name="Chen H."/>
            <person name="Gao J."/>
            <person name="Mao Z."/>
            <person name="Pires J.C."/>
            <person name="Luo M."/>
            <person name="Kudrna D."/>
            <person name="Wing R.A."/>
            <person name="Meyers B.C."/>
            <person name="Yi K."/>
            <person name="Kong H."/>
            <person name="Lavrijsen P."/>
            <person name="Sunseri F."/>
            <person name="Falavigna A."/>
            <person name="Ye Y."/>
            <person name="Leebens-Mack J.H."/>
            <person name="Chen G."/>
        </authorList>
    </citation>
    <scope>NUCLEOTIDE SEQUENCE [LARGE SCALE GENOMIC DNA]</scope>
    <source>
        <strain evidence="18">cv. DH0086</strain>
    </source>
</reference>
<dbReference type="EMBL" id="CM007385">
    <property type="protein sequence ID" value="ONK67580.1"/>
    <property type="molecule type" value="Genomic_DNA"/>
</dbReference>
<dbReference type="Pfam" id="PF00262">
    <property type="entry name" value="Calreticulin"/>
    <property type="match status" value="2"/>
</dbReference>
<dbReference type="InterPro" id="IPR001580">
    <property type="entry name" value="Calret/calnex"/>
</dbReference>
<feature type="binding site" evidence="13">
    <location>
        <position position="116"/>
    </location>
    <ligand>
        <name>an alpha-D-glucoside</name>
        <dbReference type="ChEBI" id="CHEBI:22390"/>
    </ligand>
</feature>
<comment type="subcellular location">
    <subcellularLocation>
        <location evidence="1 12">Endoplasmic reticulum lumen</location>
    </subcellularLocation>
</comment>
<dbReference type="SUPFAM" id="SSF49899">
    <property type="entry name" value="Concanavalin A-like lectins/glucanases"/>
    <property type="match status" value="1"/>
</dbReference>
<dbReference type="GO" id="GO:0051082">
    <property type="term" value="F:unfolded protein binding"/>
    <property type="evidence" value="ECO:0007669"/>
    <property type="project" value="InterPro"/>
</dbReference>
<keyword evidence="10 12" id="KW-0143">Chaperone</keyword>
<evidence type="ECO:0000256" key="11">
    <source>
        <dbReference type="ARBA" id="ARBA00037091"/>
    </source>
</evidence>
<evidence type="ECO:0000256" key="2">
    <source>
        <dbReference type="ARBA" id="ARBA00010983"/>
    </source>
</evidence>
<evidence type="ECO:0000256" key="13">
    <source>
        <dbReference type="PIRSR" id="PIRSR002356-1"/>
    </source>
</evidence>
<keyword evidence="4 15" id="KW-0732">Signal</keyword>
<keyword evidence="8" id="KW-0862">Zinc</keyword>
<dbReference type="GO" id="GO:0005509">
    <property type="term" value="F:calcium ion binding"/>
    <property type="evidence" value="ECO:0007669"/>
    <property type="project" value="InterPro"/>
</dbReference>
<organism evidence="17 18">
    <name type="scientific">Asparagus officinalis</name>
    <name type="common">Garden asparagus</name>
    <dbReference type="NCBI Taxonomy" id="4686"/>
    <lineage>
        <taxon>Eukaryota</taxon>
        <taxon>Viridiplantae</taxon>
        <taxon>Streptophyta</taxon>
        <taxon>Embryophyta</taxon>
        <taxon>Tracheophyta</taxon>
        <taxon>Spermatophyta</taxon>
        <taxon>Magnoliopsida</taxon>
        <taxon>Liliopsida</taxon>
        <taxon>Asparagales</taxon>
        <taxon>Asparagaceae</taxon>
        <taxon>Asparagoideae</taxon>
        <taxon>Asparagus</taxon>
    </lineage>
</organism>
<evidence type="ECO:0000256" key="3">
    <source>
        <dbReference type="ARBA" id="ARBA00022723"/>
    </source>
</evidence>
<comment type="function">
    <text evidence="11">Molecular calcium-binding chaperone promoting folding, oligomeric assembly and quality control in the ER via the calreticulin/calnexin cycle. This lectin may interact transiently with almost all of the monoglucosylated glycoproteins that are synthesized in the ER.</text>
</comment>
<dbReference type="OMA" id="DNRAGEW"/>
<evidence type="ECO:0000256" key="12">
    <source>
        <dbReference type="PIRNR" id="PIRNR002356"/>
    </source>
</evidence>
<evidence type="ECO:0000256" key="5">
    <source>
        <dbReference type="ARBA" id="ARBA00022734"/>
    </source>
</evidence>
<feature type="compositionally biased region" description="Basic and acidic residues" evidence="16">
    <location>
        <begin position="369"/>
        <end position="380"/>
    </location>
</feature>
<dbReference type="PIRSF" id="PIRSF002356">
    <property type="entry name" value="Calreticulin"/>
    <property type="match status" value="1"/>
</dbReference>
<dbReference type="PROSITE" id="PS00803">
    <property type="entry name" value="CALRETICULIN_1"/>
    <property type="match status" value="1"/>
</dbReference>
<evidence type="ECO:0000313" key="18">
    <source>
        <dbReference type="Proteomes" id="UP000243459"/>
    </source>
</evidence>
<evidence type="ECO:0000313" key="17">
    <source>
        <dbReference type="EMBL" id="ONK67580.1"/>
    </source>
</evidence>
<feature type="disulfide bond" evidence="14">
    <location>
        <begin position="112"/>
        <end position="144"/>
    </location>
</feature>
<dbReference type="Gene3D" id="2.60.120.200">
    <property type="match status" value="1"/>
</dbReference>